<protein>
    <submittedName>
        <fullName evidence="1">Uncharacterized protein</fullName>
    </submittedName>
</protein>
<name>A0ACD3B8Y6_9AGAR</name>
<dbReference type="EMBL" id="ML208271">
    <property type="protein sequence ID" value="TFK74042.1"/>
    <property type="molecule type" value="Genomic_DNA"/>
</dbReference>
<dbReference type="Proteomes" id="UP000308600">
    <property type="component" value="Unassembled WGS sequence"/>
</dbReference>
<proteinExistence type="predicted"/>
<evidence type="ECO:0000313" key="1">
    <source>
        <dbReference type="EMBL" id="TFK74042.1"/>
    </source>
</evidence>
<accession>A0ACD3B8Y6</accession>
<sequence>MTSRPSQPKRRHQRGTRSKSDVGSITDAYGQVPPSQLDNELSLIKADFSSWQTSNTATYPSSEINQSSSMLPPWLQNTIKTLEPGHPAKLLLLRSPSPASSIPRPHWSPVGGSLRFASPHPTFTNERRPLPVVYPSPQQTEHAIVTEVVESLIADANTLPPFSTPGPGSALVYPLSPEQLLDDPPRSRMTFGRPPSPYLESPFMHYQSPDNTEHARSDDLLDFEPFYEPNTDESTSEPELQEPPAHILPLFSTPLLDDRDSPFQYFDSPFEDPCEADMNTIDPHCDEVEFCWEPYDRKRDFLEHRPPNPRIAPLENFDDIWQDGTGDYSLTKIKSLENSGLLPAPSLAGIFRYGPPDLDNQEPLGDNSANPSYDPPAPDATKSKPIFAPAPGIFLSPLQSHQSSSSSVDNVGEKHSALLQLLDSIGPTHTSF</sequence>
<keyword evidence="2" id="KW-1185">Reference proteome</keyword>
<evidence type="ECO:0000313" key="2">
    <source>
        <dbReference type="Proteomes" id="UP000308600"/>
    </source>
</evidence>
<organism evidence="1 2">
    <name type="scientific">Pluteus cervinus</name>
    <dbReference type="NCBI Taxonomy" id="181527"/>
    <lineage>
        <taxon>Eukaryota</taxon>
        <taxon>Fungi</taxon>
        <taxon>Dikarya</taxon>
        <taxon>Basidiomycota</taxon>
        <taxon>Agaricomycotina</taxon>
        <taxon>Agaricomycetes</taxon>
        <taxon>Agaricomycetidae</taxon>
        <taxon>Agaricales</taxon>
        <taxon>Pluteineae</taxon>
        <taxon>Pluteaceae</taxon>
        <taxon>Pluteus</taxon>
    </lineage>
</organism>
<reference evidence="1 2" key="1">
    <citation type="journal article" date="2019" name="Nat. Ecol. Evol.">
        <title>Megaphylogeny resolves global patterns of mushroom evolution.</title>
        <authorList>
            <person name="Varga T."/>
            <person name="Krizsan K."/>
            <person name="Foldi C."/>
            <person name="Dima B."/>
            <person name="Sanchez-Garcia M."/>
            <person name="Sanchez-Ramirez S."/>
            <person name="Szollosi G.J."/>
            <person name="Szarkandi J.G."/>
            <person name="Papp V."/>
            <person name="Albert L."/>
            <person name="Andreopoulos W."/>
            <person name="Angelini C."/>
            <person name="Antonin V."/>
            <person name="Barry K.W."/>
            <person name="Bougher N.L."/>
            <person name="Buchanan P."/>
            <person name="Buyck B."/>
            <person name="Bense V."/>
            <person name="Catcheside P."/>
            <person name="Chovatia M."/>
            <person name="Cooper J."/>
            <person name="Damon W."/>
            <person name="Desjardin D."/>
            <person name="Finy P."/>
            <person name="Geml J."/>
            <person name="Haridas S."/>
            <person name="Hughes K."/>
            <person name="Justo A."/>
            <person name="Karasinski D."/>
            <person name="Kautmanova I."/>
            <person name="Kiss B."/>
            <person name="Kocsube S."/>
            <person name="Kotiranta H."/>
            <person name="LaButti K.M."/>
            <person name="Lechner B.E."/>
            <person name="Liimatainen K."/>
            <person name="Lipzen A."/>
            <person name="Lukacs Z."/>
            <person name="Mihaltcheva S."/>
            <person name="Morgado L.N."/>
            <person name="Niskanen T."/>
            <person name="Noordeloos M.E."/>
            <person name="Ohm R.A."/>
            <person name="Ortiz-Santana B."/>
            <person name="Ovrebo C."/>
            <person name="Racz N."/>
            <person name="Riley R."/>
            <person name="Savchenko A."/>
            <person name="Shiryaev A."/>
            <person name="Soop K."/>
            <person name="Spirin V."/>
            <person name="Szebenyi C."/>
            <person name="Tomsovsky M."/>
            <person name="Tulloss R.E."/>
            <person name="Uehling J."/>
            <person name="Grigoriev I.V."/>
            <person name="Vagvolgyi C."/>
            <person name="Papp T."/>
            <person name="Martin F.M."/>
            <person name="Miettinen O."/>
            <person name="Hibbett D.S."/>
            <person name="Nagy L.G."/>
        </authorList>
    </citation>
    <scope>NUCLEOTIDE SEQUENCE [LARGE SCALE GENOMIC DNA]</scope>
    <source>
        <strain evidence="1 2">NL-1719</strain>
    </source>
</reference>
<gene>
    <name evidence="1" type="ORF">BDN72DRAFT_893489</name>
</gene>